<name>G7UQP6_PSEUP</name>
<gene>
    <name evidence="4" type="primary">lptA</name>
    <name evidence="7" type="ordered locus">DSC_05635</name>
</gene>
<accession>G7UQP6</accession>
<dbReference type="STRING" id="1045855.DSC_05635"/>
<evidence type="ECO:0000256" key="5">
    <source>
        <dbReference type="SAM" id="MobiDB-lite"/>
    </source>
</evidence>
<dbReference type="Gene3D" id="2.60.450.10">
    <property type="entry name" value="Lipopolysaccharide (LPS) transport protein A like domain"/>
    <property type="match status" value="1"/>
</dbReference>
<dbReference type="InterPro" id="IPR005653">
    <property type="entry name" value="OstA-like_N"/>
</dbReference>
<dbReference type="PANTHER" id="PTHR36504">
    <property type="entry name" value="LIPOPOLYSACCHARIDE EXPORT SYSTEM PROTEIN LPTA"/>
    <property type="match status" value="1"/>
</dbReference>
<comment type="subcellular location">
    <subcellularLocation>
        <location evidence="4">Periplasm</location>
    </subcellularLocation>
</comment>
<dbReference type="eggNOG" id="COG1934">
    <property type="taxonomic scope" value="Bacteria"/>
</dbReference>
<dbReference type="GO" id="GO:0009279">
    <property type="term" value="C:cell outer membrane"/>
    <property type="evidence" value="ECO:0007669"/>
    <property type="project" value="TreeGrafter"/>
</dbReference>
<dbReference type="HAMAP" id="MF_01914">
    <property type="entry name" value="LPS_assembly_LptA"/>
    <property type="match status" value="1"/>
</dbReference>
<dbReference type="GO" id="GO:0017089">
    <property type="term" value="F:glycolipid transfer activity"/>
    <property type="evidence" value="ECO:0007669"/>
    <property type="project" value="TreeGrafter"/>
</dbReference>
<keyword evidence="2 4" id="KW-0732">Signal</keyword>
<evidence type="ECO:0000256" key="2">
    <source>
        <dbReference type="ARBA" id="ARBA00022729"/>
    </source>
</evidence>
<dbReference type="Proteomes" id="UP000005870">
    <property type="component" value="Chromosome"/>
</dbReference>
<dbReference type="OrthoDB" id="9795964at2"/>
<dbReference type="NCBIfam" id="TIGR03002">
    <property type="entry name" value="outer_YhbN_LptA"/>
    <property type="match status" value="1"/>
</dbReference>
<sequence length="182" mass="19294" precursor="true">MFPNPRNKARLALLVAASLLITGAALAKSSDRNQPMTIDAARSEGSFENDGVTHLSGDVVVVQGTLEVHADNGEIHFRNGEIARAVFTGNQARMKQVNDDGTPVDAVADRIDYDVINNIVTLTGNYRITSPKGSNAGQKMVYNTVTGKMQSGGDGTRVHTVIQPKNKAPTSQTPAPARPGAK</sequence>
<protein>
    <recommendedName>
        <fullName evidence="4">Lipopolysaccharide export system protein LptA</fullName>
    </recommendedName>
</protein>
<dbReference type="EMBL" id="CP003093">
    <property type="protein sequence ID" value="AER55778.1"/>
    <property type="molecule type" value="Genomic_DNA"/>
</dbReference>
<evidence type="ECO:0000256" key="1">
    <source>
        <dbReference type="ARBA" id="ARBA00022448"/>
    </source>
</evidence>
<feature type="domain" description="Organic solvent tolerance-like N-terminal" evidence="6">
    <location>
        <begin position="41"/>
        <end position="147"/>
    </location>
</feature>
<comment type="similarity">
    <text evidence="4">Belongs to the LptA family.</text>
</comment>
<dbReference type="InterPro" id="IPR052037">
    <property type="entry name" value="LPS_export_LptA"/>
</dbReference>
<proteinExistence type="inferred from homology"/>
<dbReference type="GO" id="GO:0043165">
    <property type="term" value="P:Gram-negative-bacterium-type cell outer membrane assembly"/>
    <property type="evidence" value="ECO:0007669"/>
    <property type="project" value="UniProtKB-UniRule"/>
</dbReference>
<evidence type="ECO:0000313" key="8">
    <source>
        <dbReference type="Proteomes" id="UP000005870"/>
    </source>
</evidence>
<reference evidence="7 8" key="1">
    <citation type="journal article" date="2012" name="J. Bacteriol.">
        <title>Complete Genome Sequence of the BTEX-Degrading Bacterium Pseudoxanthomonas spadix BD-a59.</title>
        <authorList>
            <person name="Lee S.H."/>
            <person name="Jin H.M."/>
            <person name="Lee H.J."/>
            <person name="Kim J.M."/>
            <person name="Jeon C.O."/>
        </authorList>
    </citation>
    <scope>NUCLEOTIDE SEQUENCE [LARGE SCALE GENOMIC DNA]</scope>
    <source>
        <strain evidence="7 8">BD-a59</strain>
    </source>
</reference>
<dbReference type="PANTHER" id="PTHR36504:SF1">
    <property type="entry name" value="LIPOPOLYSACCHARIDE EXPORT SYSTEM PROTEIN LPTA"/>
    <property type="match status" value="1"/>
</dbReference>
<feature type="chain" id="PRO_5009013192" description="Lipopolysaccharide export system protein LptA" evidence="4">
    <location>
        <begin position="28"/>
        <end position="182"/>
    </location>
</feature>
<evidence type="ECO:0000313" key="7">
    <source>
        <dbReference type="EMBL" id="AER55778.1"/>
    </source>
</evidence>
<evidence type="ECO:0000256" key="3">
    <source>
        <dbReference type="ARBA" id="ARBA00022764"/>
    </source>
</evidence>
<dbReference type="GO" id="GO:0030288">
    <property type="term" value="C:outer membrane-bounded periplasmic space"/>
    <property type="evidence" value="ECO:0007669"/>
    <property type="project" value="TreeGrafter"/>
</dbReference>
<dbReference type="HOGENOM" id="CLU_095993_2_0_6"/>
<keyword evidence="1 4" id="KW-0813">Transport</keyword>
<dbReference type="GO" id="GO:0015920">
    <property type="term" value="P:lipopolysaccharide transport"/>
    <property type="evidence" value="ECO:0007669"/>
    <property type="project" value="UniProtKB-UniRule"/>
</dbReference>
<dbReference type="AlphaFoldDB" id="G7UQP6"/>
<keyword evidence="8" id="KW-1185">Reference proteome</keyword>
<dbReference type="Pfam" id="PF03968">
    <property type="entry name" value="LptD_N"/>
    <property type="match status" value="1"/>
</dbReference>
<feature type="region of interest" description="Disordered" evidence="5">
    <location>
        <begin position="162"/>
        <end position="182"/>
    </location>
</feature>
<keyword evidence="3 4" id="KW-0574">Periplasm</keyword>
<comment type="function">
    <text evidence="4">Involved in the assembly of lipopolysaccharide (LPS). Required for the translocation of LPS from the inner membrane to the outer membrane. May form a bridge between the inner membrane and the outer membrane, via interactions with LptC and LptD, thereby facilitating LPS transfer across the periplasm.</text>
</comment>
<dbReference type="RefSeq" id="WP_014159955.1">
    <property type="nucleotide sequence ID" value="NC_016147.2"/>
</dbReference>
<dbReference type="InterPro" id="IPR014340">
    <property type="entry name" value="LptA"/>
</dbReference>
<organism evidence="7 8">
    <name type="scientific">Pseudoxanthomonas spadix (strain BD-a59)</name>
    <dbReference type="NCBI Taxonomy" id="1045855"/>
    <lineage>
        <taxon>Bacteria</taxon>
        <taxon>Pseudomonadati</taxon>
        <taxon>Pseudomonadota</taxon>
        <taxon>Gammaproteobacteria</taxon>
        <taxon>Lysobacterales</taxon>
        <taxon>Lysobacteraceae</taxon>
        <taxon>Pseudoxanthomonas</taxon>
    </lineage>
</organism>
<dbReference type="GO" id="GO:0001530">
    <property type="term" value="F:lipopolysaccharide binding"/>
    <property type="evidence" value="ECO:0007669"/>
    <property type="project" value="InterPro"/>
</dbReference>
<dbReference type="KEGG" id="psd:DSC_05635"/>
<evidence type="ECO:0000256" key="4">
    <source>
        <dbReference type="HAMAP-Rule" id="MF_01914"/>
    </source>
</evidence>
<feature type="signal peptide" evidence="4">
    <location>
        <begin position="1"/>
        <end position="27"/>
    </location>
</feature>
<comment type="subunit">
    <text evidence="4">Component of the lipopolysaccharide transport and assembly complex.</text>
</comment>
<evidence type="ECO:0000259" key="6">
    <source>
        <dbReference type="Pfam" id="PF03968"/>
    </source>
</evidence>